<name>A0A841ALF3_9MICO</name>
<reference evidence="1 2" key="1">
    <citation type="submission" date="2020-08" db="EMBL/GenBank/DDBJ databases">
        <title>Sequencing the genomes of 1000 actinobacteria strains.</title>
        <authorList>
            <person name="Klenk H.-P."/>
        </authorList>
    </citation>
    <scope>NUCLEOTIDE SEQUENCE [LARGE SCALE GENOMIC DNA]</scope>
    <source>
        <strain evidence="1 2">DSM 105784</strain>
    </source>
</reference>
<dbReference type="InterPro" id="IPR035959">
    <property type="entry name" value="RutC-like_sf"/>
</dbReference>
<keyword evidence="2" id="KW-1185">Reference proteome</keyword>
<dbReference type="RefSeq" id="WP_184233970.1">
    <property type="nucleotide sequence ID" value="NZ_JACHMJ010000001.1"/>
</dbReference>
<comment type="caution">
    <text evidence="1">The sequence shown here is derived from an EMBL/GenBank/DDBJ whole genome shotgun (WGS) entry which is preliminary data.</text>
</comment>
<accession>A0A841ALF3</accession>
<dbReference type="SUPFAM" id="SSF55298">
    <property type="entry name" value="YjgF-like"/>
    <property type="match status" value="1"/>
</dbReference>
<evidence type="ECO:0000313" key="2">
    <source>
        <dbReference type="Proteomes" id="UP000536685"/>
    </source>
</evidence>
<organism evidence="1 2">
    <name type="scientific">Conyzicola lurida</name>
    <dbReference type="NCBI Taxonomy" id="1172621"/>
    <lineage>
        <taxon>Bacteria</taxon>
        <taxon>Bacillati</taxon>
        <taxon>Actinomycetota</taxon>
        <taxon>Actinomycetes</taxon>
        <taxon>Micrococcales</taxon>
        <taxon>Microbacteriaceae</taxon>
        <taxon>Conyzicola</taxon>
    </lineage>
</organism>
<proteinExistence type="predicted"/>
<dbReference type="InterPro" id="IPR006175">
    <property type="entry name" value="YjgF/YER057c/UK114"/>
</dbReference>
<gene>
    <name evidence="1" type="ORF">HD599_000874</name>
</gene>
<dbReference type="EMBL" id="JACHMJ010000001">
    <property type="protein sequence ID" value="MBB5842551.1"/>
    <property type="molecule type" value="Genomic_DNA"/>
</dbReference>
<dbReference type="PANTHER" id="PTHR43857">
    <property type="entry name" value="BLR7761 PROTEIN"/>
    <property type="match status" value="1"/>
</dbReference>
<dbReference type="Proteomes" id="UP000536685">
    <property type="component" value="Unassembled WGS sequence"/>
</dbReference>
<protein>
    <submittedName>
        <fullName evidence="1">Enamine deaminase RidA (YjgF/YER057c/UK114 family)</fullName>
    </submittedName>
</protein>
<dbReference type="Pfam" id="PF01042">
    <property type="entry name" value="Ribonuc_L-PSP"/>
    <property type="match status" value="1"/>
</dbReference>
<dbReference type="Gene3D" id="3.30.1330.40">
    <property type="entry name" value="RutC-like"/>
    <property type="match status" value="1"/>
</dbReference>
<dbReference type="AlphaFoldDB" id="A0A841ALF3"/>
<dbReference type="PANTHER" id="PTHR43857:SF1">
    <property type="entry name" value="YJGH FAMILY PROTEIN"/>
    <property type="match status" value="1"/>
</dbReference>
<dbReference type="CDD" id="cd06154">
    <property type="entry name" value="YjgF_YER057c_UK114_like_6"/>
    <property type="match status" value="1"/>
</dbReference>
<sequence>MRELITSGSPWEAKIGYSRAVVVGDTIYISASAATGPDGKVVSPELYAQTKHVLGMLSGILDDAGFSIADVVQSRLYVSDFENWSEATRAHGEVFGDIRPAFALVHALPFIDPEILVEVELTAVRESL</sequence>
<evidence type="ECO:0000313" key="1">
    <source>
        <dbReference type="EMBL" id="MBB5842551.1"/>
    </source>
</evidence>